<keyword evidence="3" id="KW-1185">Reference proteome</keyword>
<proteinExistence type="predicted"/>
<protein>
    <recommendedName>
        <fullName evidence="4">Capsule assembly protein Wzi</fullName>
    </recommendedName>
</protein>
<feature type="chain" id="PRO_5011764209" description="Capsule assembly protein Wzi" evidence="1">
    <location>
        <begin position="20"/>
        <end position="429"/>
    </location>
</feature>
<evidence type="ECO:0008006" key="4">
    <source>
        <dbReference type="Google" id="ProtNLM"/>
    </source>
</evidence>
<evidence type="ECO:0000256" key="1">
    <source>
        <dbReference type="SAM" id="SignalP"/>
    </source>
</evidence>
<dbReference type="AlphaFoldDB" id="A0A1G7Y320"/>
<dbReference type="EMBL" id="FNAN01000025">
    <property type="protein sequence ID" value="SDG90763.1"/>
    <property type="molecule type" value="Genomic_DNA"/>
</dbReference>
<dbReference type="STRING" id="659014.SAMN04487996_12537"/>
<evidence type="ECO:0000313" key="2">
    <source>
        <dbReference type="EMBL" id="SDG90763.1"/>
    </source>
</evidence>
<accession>A0A1G7Y320</accession>
<evidence type="ECO:0000313" key="3">
    <source>
        <dbReference type="Proteomes" id="UP000198748"/>
    </source>
</evidence>
<feature type="signal peptide" evidence="1">
    <location>
        <begin position="1"/>
        <end position="19"/>
    </location>
</feature>
<name>A0A1G7Y320_9BACT</name>
<reference evidence="3" key="1">
    <citation type="submission" date="2016-10" db="EMBL/GenBank/DDBJ databases">
        <authorList>
            <person name="Varghese N."/>
            <person name="Submissions S."/>
        </authorList>
    </citation>
    <scope>NUCLEOTIDE SEQUENCE [LARGE SCALE GENOMIC DNA]</scope>
    <source>
        <strain evidence="3">DSM 25329</strain>
    </source>
</reference>
<keyword evidence="1" id="KW-0732">Signal</keyword>
<gene>
    <name evidence="2" type="ORF">SAMN04487996_12537</name>
</gene>
<sequence>MIKWYLLLVGLVNATNAFCQDTTQITFTEEYDSLPPVRFIDRYENIFMNKIPTRNIFKFGISQYQQSTPFALYNDKGFKNSAAQISYEHKLAPQFSIGVFGQVPLVGNAIPLSWIFENIAVGGQLRWYYDMKGRIESGRSANNFTGNYAAIEYTTILPSSIRQALALRTGFQRRFLNNGFLDLSIGLRKNDPFEQKNLFNNWNLFTEINLGLAVGDWKRTAKPLLCDLIRCDQQVNQHFKIQIPDLKFGKMQKALGTSVAYEILLGEMPISFNFQYDLNLQSAFNYLHGRIKTDWFGGWYAYETKSREQAHIFSIQPRFYLNQKRKLRLGKVGSDLSGIYAGINSEYAVYRGIHTRPSRWDDVIKIQLQEFTFKLNSENFRAGPLMGIQQRLFKNGYVDLNTSCNYEKQPESWKLRFRANLTVGLAFST</sequence>
<organism evidence="2 3">
    <name type="scientific">Dyadobacter soli</name>
    <dbReference type="NCBI Taxonomy" id="659014"/>
    <lineage>
        <taxon>Bacteria</taxon>
        <taxon>Pseudomonadati</taxon>
        <taxon>Bacteroidota</taxon>
        <taxon>Cytophagia</taxon>
        <taxon>Cytophagales</taxon>
        <taxon>Spirosomataceae</taxon>
        <taxon>Dyadobacter</taxon>
    </lineage>
</organism>
<dbReference type="Proteomes" id="UP000198748">
    <property type="component" value="Unassembled WGS sequence"/>
</dbReference>